<evidence type="ECO:0000259" key="6">
    <source>
        <dbReference type="PROSITE" id="PS50404"/>
    </source>
</evidence>
<name>A0A2T2PC04_CORCC</name>
<dbReference type="Gene3D" id="3.40.30.10">
    <property type="entry name" value="Glutaredoxin"/>
    <property type="match status" value="1"/>
</dbReference>
<evidence type="ECO:0000256" key="3">
    <source>
        <dbReference type="ARBA" id="ARBA00022679"/>
    </source>
</evidence>
<dbReference type="Gene3D" id="1.20.1050.10">
    <property type="match status" value="1"/>
</dbReference>
<proteinExistence type="inferred from homology"/>
<organism evidence="8 9">
    <name type="scientific">Corynespora cassiicola Philippines</name>
    <dbReference type="NCBI Taxonomy" id="1448308"/>
    <lineage>
        <taxon>Eukaryota</taxon>
        <taxon>Fungi</taxon>
        <taxon>Dikarya</taxon>
        <taxon>Ascomycota</taxon>
        <taxon>Pezizomycotina</taxon>
        <taxon>Dothideomycetes</taxon>
        <taxon>Pleosporomycetidae</taxon>
        <taxon>Pleosporales</taxon>
        <taxon>Corynesporascaceae</taxon>
        <taxon>Corynespora</taxon>
    </lineage>
</organism>
<evidence type="ECO:0000313" key="8">
    <source>
        <dbReference type="EMBL" id="PSN75192.1"/>
    </source>
</evidence>
<sequence length="238" mass="27206">ISTKPIRVWLAPPGPNPWKVIVILEEFQIPYEIKSIKFQDVENEPFVKLNPNGQVPAIEDPNTGLVLGETGAIILYLVEQYGVAKKLTYGTVQEKSQVQQWLMFQVSGQGPYYGQATWFHVLHSEMLPSAVDRYVEEAKRICGVLEQSLKDKRWLVGDKMTIADLAFVPWNDRLDVVLMCPAESKFDGFPQVKAWHEGMVARPSWKRAMDIRAKLMDEKGLMWNYMPKSVSNIRKIPS</sequence>
<dbReference type="EC" id="2.5.1.18" evidence="2"/>
<gene>
    <name evidence="8" type="ORF">BS50DRAFT_643875</name>
</gene>
<dbReference type="CDD" id="cd03048">
    <property type="entry name" value="GST_N_Ure2p_like"/>
    <property type="match status" value="1"/>
</dbReference>
<protein>
    <recommendedName>
        <fullName evidence="2">glutathione transferase</fullName>
        <ecNumber evidence="2">2.5.1.18</ecNumber>
    </recommendedName>
</protein>
<comment type="catalytic activity">
    <reaction evidence="4">
        <text>RX + glutathione = an S-substituted glutathione + a halide anion + H(+)</text>
        <dbReference type="Rhea" id="RHEA:16437"/>
        <dbReference type="ChEBI" id="CHEBI:15378"/>
        <dbReference type="ChEBI" id="CHEBI:16042"/>
        <dbReference type="ChEBI" id="CHEBI:17792"/>
        <dbReference type="ChEBI" id="CHEBI:57925"/>
        <dbReference type="ChEBI" id="CHEBI:90779"/>
        <dbReference type="EC" id="2.5.1.18"/>
    </reaction>
</comment>
<dbReference type="InterPro" id="IPR010987">
    <property type="entry name" value="Glutathione-S-Trfase_C-like"/>
</dbReference>
<feature type="non-terminal residue" evidence="8">
    <location>
        <position position="1"/>
    </location>
</feature>
<feature type="domain" description="GST C-terminal" evidence="7">
    <location>
        <begin position="91"/>
        <end position="221"/>
    </location>
</feature>
<dbReference type="SFLD" id="SFLDS00019">
    <property type="entry name" value="Glutathione_Transferase_(cytos"/>
    <property type="match status" value="1"/>
</dbReference>
<dbReference type="Pfam" id="PF02798">
    <property type="entry name" value="GST_N"/>
    <property type="match status" value="1"/>
</dbReference>
<keyword evidence="9" id="KW-1185">Reference proteome</keyword>
<accession>A0A2T2PC04</accession>
<keyword evidence="3 8" id="KW-0808">Transferase</keyword>
<dbReference type="SFLD" id="SFLDG01151">
    <property type="entry name" value="Main.2:_Nu-like"/>
    <property type="match status" value="1"/>
</dbReference>
<dbReference type="PROSITE" id="PS50404">
    <property type="entry name" value="GST_NTER"/>
    <property type="match status" value="1"/>
</dbReference>
<dbReference type="InterPro" id="IPR004046">
    <property type="entry name" value="GST_C"/>
</dbReference>
<dbReference type="SUPFAM" id="SSF47616">
    <property type="entry name" value="GST C-terminal domain-like"/>
    <property type="match status" value="1"/>
</dbReference>
<dbReference type="Proteomes" id="UP000240883">
    <property type="component" value="Unassembled WGS sequence"/>
</dbReference>
<dbReference type="SUPFAM" id="SSF52833">
    <property type="entry name" value="Thioredoxin-like"/>
    <property type="match status" value="1"/>
</dbReference>
<evidence type="ECO:0000256" key="4">
    <source>
        <dbReference type="ARBA" id="ARBA00047960"/>
    </source>
</evidence>
<dbReference type="PROSITE" id="PS50405">
    <property type="entry name" value="GST_CTER"/>
    <property type="match status" value="1"/>
</dbReference>
<dbReference type="PANTHER" id="PTHR44051:SF20">
    <property type="entry name" value="GLUTATHIONE TRANSFERASE 1 (EUROFUNG)"/>
    <property type="match status" value="1"/>
</dbReference>
<comment type="similarity">
    <text evidence="1 5">Belongs to the GST superfamily.</text>
</comment>
<evidence type="ECO:0000256" key="1">
    <source>
        <dbReference type="ARBA" id="ARBA00007409"/>
    </source>
</evidence>
<dbReference type="InterPro" id="IPR004045">
    <property type="entry name" value="Glutathione_S-Trfase_N"/>
</dbReference>
<dbReference type="EMBL" id="KZ678128">
    <property type="protein sequence ID" value="PSN75192.1"/>
    <property type="molecule type" value="Genomic_DNA"/>
</dbReference>
<evidence type="ECO:0000259" key="7">
    <source>
        <dbReference type="PROSITE" id="PS50405"/>
    </source>
</evidence>
<evidence type="ECO:0000313" key="9">
    <source>
        <dbReference type="Proteomes" id="UP000240883"/>
    </source>
</evidence>
<dbReference type="GO" id="GO:0004364">
    <property type="term" value="F:glutathione transferase activity"/>
    <property type="evidence" value="ECO:0007669"/>
    <property type="project" value="UniProtKB-EC"/>
</dbReference>
<dbReference type="InterPro" id="IPR040079">
    <property type="entry name" value="Glutathione_S-Trfase"/>
</dbReference>
<dbReference type="SFLD" id="SFLDG00358">
    <property type="entry name" value="Main_(cytGST)"/>
    <property type="match status" value="1"/>
</dbReference>
<dbReference type="InterPro" id="IPR036282">
    <property type="entry name" value="Glutathione-S-Trfase_C_sf"/>
</dbReference>
<dbReference type="AlphaFoldDB" id="A0A2T2PC04"/>
<dbReference type="OrthoDB" id="422574at2759"/>
<evidence type="ECO:0000256" key="5">
    <source>
        <dbReference type="RuleBase" id="RU003494"/>
    </source>
</evidence>
<evidence type="ECO:0000256" key="2">
    <source>
        <dbReference type="ARBA" id="ARBA00012452"/>
    </source>
</evidence>
<reference evidence="8 9" key="1">
    <citation type="journal article" date="2018" name="Front. Microbiol.">
        <title>Genome-Wide Analysis of Corynespora cassiicola Leaf Fall Disease Putative Effectors.</title>
        <authorList>
            <person name="Lopez D."/>
            <person name="Ribeiro S."/>
            <person name="Label P."/>
            <person name="Fumanal B."/>
            <person name="Venisse J.S."/>
            <person name="Kohler A."/>
            <person name="de Oliveira R.R."/>
            <person name="Labutti K."/>
            <person name="Lipzen A."/>
            <person name="Lail K."/>
            <person name="Bauer D."/>
            <person name="Ohm R.A."/>
            <person name="Barry K.W."/>
            <person name="Spatafora J."/>
            <person name="Grigoriev I.V."/>
            <person name="Martin F.M."/>
            <person name="Pujade-Renaud V."/>
        </authorList>
    </citation>
    <scope>NUCLEOTIDE SEQUENCE [LARGE SCALE GENOMIC DNA]</scope>
    <source>
        <strain evidence="8 9">Philippines</strain>
    </source>
</reference>
<feature type="domain" description="GST N-terminal" evidence="6">
    <location>
        <begin position="4"/>
        <end position="85"/>
    </location>
</feature>
<dbReference type="STRING" id="1448308.A0A2T2PC04"/>
<dbReference type="PANTHER" id="PTHR44051">
    <property type="entry name" value="GLUTATHIONE S-TRANSFERASE-RELATED"/>
    <property type="match status" value="1"/>
</dbReference>
<dbReference type="InterPro" id="IPR036249">
    <property type="entry name" value="Thioredoxin-like_sf"/>
</dbReference>
<dbReference type="Pfam" id="PF00043">
    <property type="entry name" value="GST_C"/>
    <property type="match status" value="1"/>
</dbReference>